<keyword evidence="6 11" id="KW-0418">Kinase</keyword>
<dbReference type="RefSeq" id="WP_160161546.1">
    <property type="nucleotide sequence ID" value="NZ_BIFH01000024.1"/>
</dbReference>
<evidence type="ECO:0000256" key="2">
    <source>
        <dbReference type="ARBA" id="ARBA00012438"/>
    </source>
</evidence>
<keyword evidence="3" id="KW-0597">Phosphoprotein</keyword>
<keyword evidence="8" id="KW-0902">Two-component regulatory system</keyword>
<evidence type="ECO:0000256" key="7">
    <source>
        <dbReference type="ARBA" id="ARBA00022840"/>
    </source>
</evidence>
<dbReference type="SMART" id="SM00387">
    <property type="entry name" value="HATPase_c"/>
    <property type="match status" value="1"/>
</dbReference>
<reference evidence="11 12" key="1">
    <citation type="submission" date="2018-12" db="EMBL/GenBank/DDBJ databases">
        <title>Draft genome sequence of Embleya hyalina NBRC 13850T.</title>
        <authorList>
            <person name="Komaki H."/>
            <person name="Hosoyama A."/>
            <person name="Kimura A."/>
            <person name="Ichikawa N."/>
            <person name="Tamura T."/>
        </authorList>
    </citation>
    <scope>NUCLEOTIDE SEQUENCE [LARGE SCALE GENOMIC DNA]</scope>
    <source>
        <strain evidence="11 12">NBRC 13850</strain>
    </source>
</reference>
<protein>
    <recommendedName>
        <fullName evidence="2">histidine kinase</fullName>
        <ecNumber evidence="2">2.7.13.3</ecNumber>
    </recommendedName>
</protein>
<feature type="transmembrane region" description="Helical" evidence="9">
    <location>
        <begin position="39"/>
        <end position="64"/>
    </location>
</feature>
<keyword evidence="12" id="KW-1185">Reference proteome</keyword>
<sequence length="426" mass="44888">MVPTTREPRRPLALPGLLPALRRLPTQSGLLARAGAGGLLALSALPAVVVVGVLCLTGLGVPLLPPLMRGVRRLAGMERRRVGAVLGGPPVPERYRPVEGSPVARARGLLTDRAGMRDLCWLPVHALTGTLAASLGLGLALAAVNDVTMPLWWWAIPGRSPSGVGFAVDSWGRAAVMLPIGVLVAVLACALIPPLLRGQARLSRRLLTPPANRSVAERLAEVTASRAAALDAHAAELRRIERDLHDGTQNRLLAVVMHLGLIERALERDPEQAPPLVRRARQAATGALDELREVVRGIYPPILDERGLDGAVAALAARSPVPCVVDTACLGRAPAAVETAAYFIVAEALNNVARHSRAEHVGVRLANEEGTLVIEVEDDGRGGADERAGSGVVGMRRRADALDGRVTLRSPAGGPTRLRAELPCGW</sequence>
<dbReference type="InterPro" id="IPR036890">
    <property type="entry name" value="HATPase_C_sf"/>
</dbReference>
<dbReference type="GO" id="GO:0000155">
    <property type="term" value="F:phosphorelay sensor kinase activity"/>
    <property type="evidence" value="ECO:0007669"/>
    <property type="project" value="InterPro"/>
</dbReference>
<feature type="transmembrane region" description="Helical" evidence="9">
    <location>
        <begin position="119"/>
        <end position="144"/>
    </location>
</feature>
<dbReference type="PANTHER" id="PTHR24421">
    <property type="entry name" value="NITRATE/NITRITE SENSOR PROTEIN NARX-RELATED"/>
    <property type="match status" value="1"/>
</dbReference>
<dbReference type="EC" id="2.7.13.3" evidence="2"/>
<dbReference type="InterPro" id="IPR003594">
    <property type="entry name" value="HATPase_dom"/>
</dbReference>
<dbReference type="Proteomes" id="UP000286931">
    <property type="component" value="Unassembled WGS sequence"/>
</dbReference>
<evidence type="ECO:0000256" key="4">
    <source>
        <dbReference type="ARBA" id="ARBA00022679"/>
    </source>
</evidence>
<evidence type="ECO:0000256" key="6">
    <source>
        <dbReference type="ARBA" id="ARBA00022777"/>
    </source>
</evidence>
<keyword evidence="9" id="KW-0812">Transmembrane</keyword>
<dbReference type="GO" id="GO:0005524">
    <property type="term" value="F:ATP binding"/>
    <property type="evidence" value="ECO:0007669"/>
    <property type="project" value="UniProtKB-KW"/>
</dbReference>
<feature type="domain" description="Histidine kinase/HSP90-like ATPase" evidence="10">
    <location>
        <begin position="336"/>
        <end position="426"/>
    </location>
</feature>
<comment type="catalytic activity">
    <reaction evidence="1">
        <text>ATP + protein L-histidine = ADP + protein N-phospho-L-histidine.</text>
        <dbReference type="EC" id="2.7.13.3"/>
    </reaction>
</comment>
<dbReference type="InterPro" id="IPR050482">
    <property type="entry name" value="Sensor_HK_TwoCompSys"/>
</dbReference>
<keyword evidence="4" id="KW-0808">Transferase</keyword>
<dbReference type="Pfam" id="PF02518">
    <property type="entry name" value="HATPase_c"/>
    <property type="match status" value="1"/>
</dbReference>
<dbReference type="EMBL" id="BIFH01000024">
    <property type="protein sequence ID" value="GCD97478.1"/>
    <property type="molecule type" value="Genomic_DNA"/>
</dbReference>
<evidence type="ECO:0000256" key="9">
    <source>
        <dbReference type="SAM" id="Phobius"/>
    </source>
</evidence>
<evidence type="ECO:0000313" key="11">
    <source>
        <dbReference type="EMBL" id="GCD97478.1"/>
    </source>
</evidence>
<evidence type="ECO:0000259" key="10">
    <source>
        <dbReference type="SMART" id="SM00387"/>
    </source>
</evidence>
<evidence type="ECO:0000256" key="1">
    <source>
        <dbReference type="ARBA" id="ARBA00000085"/>
    </source>
</evidence>
<dbReference type="AlphaFoldDB" id="A0A401YS89"/>
<dbReference type="Gene3D" id="3.30.565.10">
    <property type="entry name" value="Histidine kinase-like ATPase, C-terminal domain"/>
    <property type="match status" value="1"/>
</dbReference>
<accession>A0A401YS89</accession>
<dbReference type="OrthoDB" id="5241729at2"/>
<dbReference type="PANTHER" id="PTHR24421:SF10">
    <property type="entry name" value="NITRATE_NITRITE SENSOR PROTEIN NARQ"/>
    <property type="match status" value="1"/>
</dbReference>
<keyword evidence="7" id="KW-0067">ATP-binding</keyword>
<evidence type="ECO:0000256" key="3">
    <source>
        <dbReference type="ARBA" id="ARBA00022553"/>
    </source>
</evidence>
<dbReference type="InterPro" id="IPR025828">
    <property type="entry name" value="Put_sensor_dom"/>
</dbReference>
<organism evidence="11 12">
    <name type="scientific">Embleya hyalina</name>
    <dbReference type="NCBI Taxonomy" id="516124"/>
    <lineage>
        <taxon>Bacteria</taxon>
        <taxon>Bacillati</taxon>
        <taxon>Actinomycetota</taxon>
        <taxon>Actinomycetes</taxon>
        <taxon>Kitasatosporales</taxon>
        <taxon>Streptomycetaceae</taxon>
        <taxon>Embleya</taxon>
    </lineage>
</organism>
<dbReference type="CDD" id="cd16917">
    <property type="entry name" value="HATPase_UhpB-NarQ-NarX-like"/>
    <property type="match status" value="1"/>
</dbReference>
<evidence type="ECO:0000256" key="5">
    <source>
        <dbReference type="ARBA" id="ARBA00022741"/>
    </source>
</evidence>
<feature type="transmembrane region" description="Helical" evidence="9">
    <location>
        <begin position="174"/>
        <end position="196"/>
    </location>
</feature>
<comment type="caution">
    <text evidence="11">The sequence shown here is derived from an EMBL/GenBank/DDBJ whole genome shotgun (WGS) entry which is preliminary data.</text>
</comment>
<gene>
    <name evidence="11" type="ORF">EHYA_05170</name>
</gene>
<keyword evidence="9" id="KW-1133">Transmembrane helix</keyword>
<keyword evidence="5" id="KW-0547">Nucleotide-binding</keyword>
<keyword evidence="9" id="KW-0472">Membrane</keyword>
<dbReference type="Pfam" id="PF13796">
    <property type="entry name" value="Sensor"/>
    <property type="match status" value="1"/>
</dbReference>
<dbReference type="Gene3D" id="1.20.5.1930">
    <property type="match status" value="1"/>
</dbReference>
<proteinExistence type="predicted"/>
<dbReference type="InterPro" id="IPR011712">
    <property type="entry name" value="Sig_transdc_His_kin_sub3_dim/P"/>
</dbReference>
<evidence type="ECO:0000313" key="12">
    <source>
        <dbReference type="Proteomes" id="UP000286931"/>
    </source>
</evidence>
<name>A0A401YS89_9ACTN</name>
<dbReference type="Pfam" id="PF07730">
    <property type="entry name" value="HisKA_3"/>
    <property type="match status" value="1"/>
</dbReference>
<dbReference type="GO" id="GO:0046983">
    <property type="term" value="F:protein dimerization activity"/>
    <property type="evidence" value="ECO:0007669"/>
    <property type="project" value="InterPro"/>
</dbReference>
<dbReference type="SUPFAM" id="SSF55874">
    <property type="entry name" value="ATPase domain of HSP90 chaperone/DNA topoisomerase II/histidine kinase"/>
    <property type="match status" value="1"/>
</dbReference>
<dbReference type="GO" id="GO:0016020">
    <property type="term" value="C:membrane"/>
    <property type="evidence" value="ECO:0007669"/>
    <property type="project" value="InterPro"/>
</dbReference>
<evidence type="ECO:0000256" key="8">
    <source>
        <dbReference type="ARBA" id="ARBA00023012"/>
    </source>
</evidence>